<keyword evidence="2" id="KW-0121">Carboxypeptidase</keyword>
<dbReference type="NCBIfam" id="TIGR01891">
    <property type="entry name" value="amidohydrolases"/>
    <property type="match status" value="1"/>
</dbReference>
<evidence type="ECO:0000256" key="4">
    <source>
        <dbReference type="ARBA" id="ARBA00056511"/>
    </source>
</evidence>
<keyword evidence="2" id="KW-0645">Protease</keyword>
<dbReference type="Gene3D" id="3.40.630.10">
    <property type="entry name" value="Zn peptidases"/>
    <property type="match status" value="1"/>
</dbReference>
<accession>A0A2R6AXG7</accession>
<keyword evidence="3 7" id="KW-0378">Hydrolase</keyword>
<evidence type="ECO:0000259" key="6">
    <source>
        <dbReference type="Pfam" id="PF07687"/>
    </source>
</evidence>
<dbReference type="Pfam" id="PF01546">
    <property type="entry name" value="Peptidase_M20"/>
    <property type="match status" value="1"/>
</dbReference>
<comment type="similarity">
    <text evidence="1">Belongs to the peptidase M20 family.</text>
</comment>
<proteinExistence type="inferred from homology"/>
<evidence type="ECO:0000256" key="3">
    <source>
        <dbReference type="ARBA" id="ARBA00022801"/>
    </source>
</evidence>
<feature type="binding site" evidence="5">
    <location>
        <position position="136"/>
    </location>
    <ligand>
        <name>Mn(2+)</name>
        <dbReference type="ChEBI" id="CHEBI:29035"/>
        <label>2</label>
    </ligand>
</feature>
<dbReference type="EMBL" id="NEXE01000036">
    <property type="protein sequence ID" value="PSN91085.1"/>
    <property type="molecule type" value="Genomic_DNA"/>
</dbReference>
<sequence>MECVSQAEKVHSYVVSIRRTLHEYPELSFQEFETAKRIEAELRSMGLSPRRVAGTGVVADIEGAQPGRTVAIRADIDGLPVQEENQVEYASKNKGVMHACGHDAHVAMLLGFAKILVEEKRNIRGRVRLIFQPAEEQPPGGAQQLIKEGVLEGVNYIIGQHVFSNISAGKVAVYYGPLMANSDKFIIRLHGRGGHGSAPHETVDPIVTASYYVTLAQTIVSRRVDPVKAAVVTFGTFNAGYRFNIIAAHAELTGTVRTLDMDTRGLVKAELRRLLEGVCNSMGVSYEFEYEEGYPVVVNNPEVARVVEEAAVDILGRDAVLHPDPVMGGEDFGYYMQRVPGAFYFLGVGNPAKGVTSPQHTPTYNVDEDALKHGVAILCRATERLLSRPS</sequence>
<evidence type="ECO:0000313" key="8">
    <source>
        <dbReference type="Proteomes" id="UP000240322"/>
    </source>
</evidence>
<dbReference type="InterPro" id="IPR036264">
    <property type="entry name" value="Bact_exopeptidase_dim_dom"/>
</dbReference>
<dbReference type="PANTHER" id="PTHR11014:SF63">
    <property type="entry name" value="METALLOPEPTIDASE, PUTATIVE (AFU_ORTHOLOGUE AFUA_6G09600)-RELATED"/>
    <property type="match status" value="1"/>
</dbReference>
<evidence type="ECO:0000313" key="7">
    <source>
        <dbReference type="EMBL" id="PSN91085.1"/>
    </source>
</evidence>
<dbReference type="InterPro" id="IPR011650">
    <property type="entry name" value="Peptidase_M20_dimer"/>
</dbReference>
<dbReference type="Pfam" id="PF07687">
    <property type="entry name" value="M20_dimer"/>
    <property type="match status" value="1"/>
</dbReference>
<dbReference type="GO" id="GO:0046872">
    <property type="term" value="F:metal ion binding"/>
    <property type="evidence" value="ECO:0007669"/>
    <property type="project" value="UniProtKB-KW"/>
</dbReference>
<dbReference type="Proteomes" id="UP000240322">
    <property type="component" value="Unassembled WGS sequence"/>
</dbReference>
<feature type="binding site" evidence="5">
    <location>
        <position position="161"/>
    </location>
    <ligand>
        <name>Mn(2+)</name>
        <dbReference type="ChEBI" id="CHEBI:29035"/>
        <label>2</label>
    </ligand>
</feature>
<dbReference type="PANTHER" id="PTHR11014">
    <property type="entry name" value="PEPTIDASE M20 FAMILY MEMBER"/>
    <property type="match status" value="1"/>
</dbReference>
<dbReference type="PIRSF" id="PIRSF005962">
    <property type="entry name" value="Pept_M20D_amidohydro"/>
    <property type="match status" value="1"/>
</dbReference>
<reference evidence="7 8" key="1">
    <citation type="submission" date="2017-04" db="EMBL/GenBank/DDBJ databases">
        <title>Novel microbial lineages endemic to geothermal iron-oxide mats fill important gaps in the evolutionary history of Archaea.</title>
        <authorList>
            <person name="Jay Z.J."/>
            <person name="Beam J.P."/>
            <person name="Dlakic M."/>
            <person name="Rusch D.B."/>
            <person name="Kozubal M.A."/>
            <person name="Inskeep W.P."/>
        </authorList>
    </citation>
    <scope>NUCLEOTIDE SEQUENCE [LARGE SCALE GENOMIC DNA]</scope>
    <source>
        <strain evidence="7">OSP_D</strain>
    </source>
</reference>
<organism evidence="7 8">
    <name type="scientific">Candidatus Marsarchaeota G2 archaeon OSP_D</name>
    <dbReference type="NCBI Taxonomy" id="1978157"/>
    <lineage>
        <taxon>Archaea</taxon>
        <taxon>Candidatus Marsarchaeota</taxon>
        <taxon>Candidatus Marsarchaeota group 2</taxon>
    </lineage>
</organism>
<feature type="binding site" evidence="5">
    <location>
        <position position="100"/>
    </location>
    <ligand>
        <name>Mn(2+)</name>
        <dbReference type="ChEBI" id="CHEBI:29035"/>
        <label>2</label>
    </ligand>
</feature>
<dbReference type="InterPro" id="IPR002933">
    <property type="entry name" value="Peptidase_M20"/>
</dbReference>
<dbReference type="AlphaFoldDB" id="A0A2R6AXG7"/>
<dbReference type="InterPro" id="IPR017439">
    <property type="entry name" value="Amidohydrolase"/>
</dbReference>
<gene>
    <name evidence="7" type="ORF">B9Q03_05150</name>
</gene>
<keyword evidence="5" id="KW-0464">Manganese</keyword>
<feature type="binding site" evidence="5">
    <location>
        <position position="360"/>
    </location>
    <ligand>
        <name>Mn(2+)</name>
        <dbReference type="ChEBI" id="CHEBI:29035"/>
        <label>2</label>
    </ligand>
</feature>
<dbReference type="SUPFAM" id="SSF53187">
    <property type="entry name" value="Zn-dependent exopeptidases"/>
    <property type="match status" value="1"/>
</dbReference>
<feature type="binding site" evidence="5">
    <location>
        <position position="102"/>
    </location>
    <ligand>
        <name>Mn(2+)</name>
        <dbReference type="ChEBI" id="CHEBI:29035"/>
        <label>2</label>
    </ligand>
</feature>
<comment type="caution">
    <text evidence="7">The sequence shown here is derived from an EMBL/GenBank/DDBJ whole genome shotgun (WGS) entry which is preliminary data.</text>
</comment>
<protein>
    <submittedName>
        <fullName evidence="7">N-acyl-L-amino acid amidohydrolase</fullName>
    </submittedName>
</protein>
<name>A0A2R6AXG7_9ARCH</name>
<dbReference type="FunFam" id="3.30.70.360:FF:000014">
    <property type="entry name" value="N-acyl-L-amino acid amidohydrolase"/>
    <property type="match status" value="1"/>
</dbReference>
<evidence type="ECO:0000256" key="5">
    <source>
        <dbReference type="PIRSR" id="PIRSR005962-1"/>
    </source>
</evidence>
<feature type="domain" description="Peptidase M20 dimerisation" evidence="6">
    <location>
        <begin position="184"/>
        <end position="276"/>
    </location>
</feature>
<comment type="cofactor">
    <cofactor evidence="5">
        <name>Mn(2+)</name>
        <dbReference type="ChEBI" id="CHEBI:29035"/>
    </cofactor>
    <text evidence="5">The Mn(2+) ion enhances activity.</text>
</comment>
<comment type="function">
    <text evidence="4">Can release basic, acidic, aromatic, and, to a lesser extent, aliphatic amino acids.</text>
</comment>
<keyword evidence="5" id="KW-0479">Metal-binding</keyword>
<dbReference type="Gene3D" id="3.30.70.360">
    <property type="match status" value="1"/>
</dbReference>
<dbReference type="SUPFAM" id="SSF55031">
    <property type="entry name" value="Bacterial exopeptidase dimerisation domain"/>
    <property type="match status" value="1"/>
</dbReference>
<evidence type="ECO:0000256" key="1">
    <source>
        <dbReference type="ARBA" id="ARBA00006153"/>
    </source>
</evidence>
<dbReference type="GO" id="GO:0004180">
    <property type="term" value="F:carboxypeptidase activity"/>
    <property type="evidence" value="ECO:0007669"/>
    <property type="project" value="UniProtKB-KW"/>
</dbReference>
<evidence type="ECO:0000256" key="2">
    <source>
        <dbReference type="ARBA" id="ARBA00022645"/>
    </source>
</evidence>